<keyword evidence="3" id="KW-1185">Reference proteome</keyword>
<organism evidence="2 3">
    <name type="scientific">Trichocladium antarcticum</name>
    <dbReference type="NCBI Taxonomy" id="1450529"/>
    <lineage>
        <taxon>Eukaryota</taxon>
        <taxon>Fungi</taxon>
        <taxon>Dikarya</taxon>
        <taxon>Ascomycota</taxon>
        <taxon>Pezizomycotina</taxon>
        <taxon>Sordariomycetes</taxon>
        <taxon>Sordariomycetidae</taxon>
        <taxon>Sordariales</taxon>
        <taxon>Chaetomiaceae</taxon>
        <taxon>Trichocladium</taxon>
    </lineage>
</organism>
<feature type="compositionally biased region" description="Acidic residues" evidence="1">
    <location>
        <begin position="21"/>
        <end position="39"/>
    </location>
</feature>
<reference evidence="2" key="2">
    <citation type="submission" date="2023-05" db="EMBL/GenBank/DDBJ databases">
        <authorList>
            <consortium name="Lawrence Berkeley National Laboratory"/>
            <person name="Steindorff A."/>
            <person name="Hensen N."/>
            <person name="Bonometti L."/>
            <person name="Westerberg I."/>
            <person name="Brannstrom I.O."/>
            <person name="Guillou S."/>
            <person name="Cros-Aarteil S."/>
            <person name="Calhoun S."/>
            <person name="Haridas S."/>
            <person name="Kuo A."/>
            <person name="Mondo S."/>
            <person name="Pangilinan J."/>
            <person name="Riley R."/>
            <person name="Labutti K."/>
            <person name="Andreopoulos B."/>
            <person name="Lipzen A."/>
            <person name="Chen C."/>
            <person name="Yanf M."/>
            <person name="Daum C."/>
            <person name="Ng V."/>
            <person name="Clum A."/>
            <person name="Ohm R."/>
            <person name="Martin F."/>
            <person name="Silar P."/>
            <person name="Natvig D."/>
            <person name="Lalanne C."/>
            <person name="Gautier V."/>
            <person name="Ament-Velasquez S.L."/>
            <person name="Kruys A."/>
            <person name="Hutchinson M.I."/>
            <person name="Powell A.J."/>
            <person name="Barry K."/>
            <person name="Miller A.N."/>
            <person name="Grigoriev I.V."/>
            <person name="Debuchy R."/>
            <person name="Gladieux P."/>
            <person name="Thoren M.H."/>
            <person name="Johannesson H."/>
        </authorList>
    </citation>
    <scope>NUCLEOTIDE SEQUENCE</scope>
    <source>
        <strain evidence="2">CBS 123565</strain>
    </source>
</reference>
<name>A0AAN6ZCX0_9PEZI</name>
<comment type="caution">
    <text evidence="2">The sequence shown here is derived from an EMBL/GenBank/DDBJ whole genome shotgun (WGS) entry which is preliminary data.</text>
</comment>
<protein>
    <recommendedName>
        <fullName evidence="4">F-box domain-containing protein</fullName>
    </recommendedName>
</protein>
<feature type="non-terminal residue" evidence="2">
    <location>
        <position position="365"/>
    </location>
</feature>
<dbReference type="EMBL" id="MU853411">
    <property type="protein sequence ID" value="KAK4133642.1"/>
    <property type="molecule type" value="Genomic_DNA"/>
</dbReference>
<feature type="region of interest" description="Disordered" evidence="1">
    <location>
        <begin position="1"/>
        <end position="42"/>
    </location>
</feature>
<evidence type="ECO:0000313" key="2">
    <source>
        <dbReference type="EMBL" id="KAK4133642.1"/>
    </source>
</evidence>
<evidence type="ECO:0000313" key="3">
    <source>
        <dbReference type="Proteomes" id="UP001304895"/>
    </source>
</evidence>
<accession>A0AAN6ZCX0</accession>
<reference evidence="2" key="1">
    <citation type="journal article" date="2023" name="Mol. Phylogenet. Evol.">
        <title>Genome-scale phylogeny and comparative genomics of the fungal order Sordariales.</title>
        <authorList>
            <person name="Hensen N."/>
            <person name="Bonometti L."/>
            <person name="Westerberg I."/>
            <person name="Brannstrom I.O."/>
            <person name="Guillou S."/>
            <person name="Cros-Aarteil S."/>
            <person name="Calhoun S."/>
            <person name="Haridas S."/>
            <person name="Kuo A."/>
            <person name="Mondo S."/>
            <person name="Pangilinan J."/>
            <person name="Riley R."/>
            <person name="LaButti K."/>
            <person name="Andreopoulos B."/>
            <person name="Lipzen A."/>
            <person name="Chen C."/>
            <person name="Yan M."/>
            <person name="Daum C."/>
            <person name="Ng V."/>
            <person name="Clum A."/>
            <person name="Steindorff A."/>
            <person name="Ohm R.A."/>
            <person name="Martin F."/>
            <person name="Silar P."/>
            <person name="Natvig D.O."/>
            <person name="Lalanne C."/>
            <person name="Gautier V."/>
            <person name="Ament-Velasquez S.L."/>
            <person name="Kruys A."/>
            <person name="Hutchinson M.I."/>
            <person name="Powell A.J."/>
            <person name="Barry K."/>
            <person name="Miller A.N."/>
            <person name="Grigoriev I.V."/>
            <person name="Debuchy R."/>
            <person name="Gladieux P."/>
            <person name="Hiltunen Thoren M."/>
            <person name="Johannesson H."/>
        </authorList>
    </citation>
    <scope>NUCLEOTIDE SEQUENCE</scope>
    <source>
        <strain evidence="2">CBS 123565</strain>
    </source>
</reference>
<dbReference type="AlphaFoldDB" id="A0AAN6ZCX0"/>
<evidence type="ECO:0008006" key="4">
    <source>
        <dbReference type="Google" id="ProtNLM"/>
    </source>
</evidence>
<evidence type="ECO:0000256" key="1">
    <source>
        <dbReference type="SAM" id="MobiDB-lite"/>
    </source>
</evidence>
<gene>
    <name evidence="2" type="ORF">BT67DRAFT_340540</name>
</gene>
<dbReference type="Proteomes" id="UP001304895">
    <property type="component" value="Unassembled WGS sequence"/>
</dbReference>
<proteinExistence type="predicted"/>
<sequence>MSTNIRWVHPDIQLVGPPTPDEVDEVDEIDENDDNDETNTEEKDAEAAVQADLQALGPKTPFAFEKLPWELQARILRLVLYKEGHLIHCISRLDPYVQPEPLPTDAELGDHRSGLTKRLFWGKTECSITHDGFEPSQVLGILAVSKRFHFLGVHIFYGLNTFAFSSLGEFGRFCQGSGLARIARIQHIELLFTGNQYLTSPPDERKRVPFSRRTYVLTWFPEMCRLRTLVVHINETGEKYIRRRYENPALIKYMAAKTAGQPNRRMSRSLRCVQGIDYIYNLRGLDFIRFYDFNQNLQEHNSDRVPVQDWSYSEDHTNTGTMSKVAGRLARAELENLPPLLPRAQSWKPSNSDWEFVKSFFDSND</sequence>